<evidence type="ECO:0000313" key="2">
    <source>
        <dbReference type="Proteomes" id="UP000821845"/>
    </source>
</evidence>
<reference evidence="1" key="1">
    <citation type="submission" date="2020-05" db="EMBL/GenBank/DDBJ databases">
        <title>Large-scale comparative analyses of tick genomes elucidate their genetic diversity and vector capacities.</title>
        <authorList>
            <person name="Jia N."/>
            <person name="Wang J."/>
            <person name="Shi W."/>
            <person name="Du L."/>
            <person name="Sun Y."/>
            <person name="Zhan W."/>
            <person name="Jiang J."/>
            <person name="Wang Q."/>
            <person name="Zhang B."/>
            <person name="Ji P."/>
            <person name="Sakyi L.B."/>
            <person name="Cui X."/>
            <person name="Yuan T."/>
            <person name="Jiang B."/>
            <person name="Yang W."/>
            <person name="Lam T.T.-Y."/>
            <person name="Chang Q."/>
            <person name="Ding S."/>
            <person name="Wang X."/>
            <person name="Zhu J."/>
            <person name="Ruan X."/>
            <person name="Zhao L."/>
            <person name="Wei J."/>
            <person name="Que T."/>
            <person name="Du C."/>
            <person name="Cheng J."/>
            <person name="Dai P."/>
            <person name="Han X."/>
            <person name="Huang E."/>
            <person name="Gao Y."/>
            <person name="Liu J."/>
            <person name="Shao H."/>
            <person name="Ye R."/>
            <person name="Li L."/>
            <person name="Wei W."/>
            <person name="Wang X."/>
            <person name="Wang C."/>
            <person name="Yang T."/>
            <person name="Huo Q."/>
            <person name="Li W."/>
            <person name="Guo W."/>
            <person name="Chen H."/>
            <person name="Zhou L."/>
            <person name="Ni X."/>
            <person name="Tian J."/>
            <person name="Zhou Y."/>
            <person name="Sheng Y."/>
            <person name="Liu T."/>
            <person name="Pan Y."/>
            <person name="Xia L."/>
            <person name="Li J."/>
            <person name="Zhao F."/>
            <person name="Cao W."/>
        </authorList>
    </citation>
    <scope>NUCLEOTIDE SEQUENCE</scope>
    <source>
        <strain evidence="1">Hyas-2018</strain>
    </source>
</reference>
<dbReference type="Proteomes" id="UP000821845">
    <property type="component" value="Chromosome 7"/>
</dbReference>
<gene>
    <name evidence="1" type="ORF">HPB50_011489</name>
</gene>
<name>A0ACB7RTN6_HYAAI</name>
<evidence type="ECO:0000313" key="1">
    <source>
        <dbReference type="EMBL" id="KAH6925870.1"/>
    </source>
</evidence>
<organism evidence="1 2">
    <name type="scientific">Hyalomma asiaticum</name>
    <name type="common">Tick</name>
    <dbReference type="NCBI Taxonomy" id="266040"/>
    <lineage>
        <taxon>Eukaryota</taxon>
        <taxon>Metazoa</taxon>
        <taxon>Ecdysozoa</taxon>
        <taxon>Arthropoda</taxon>
        <taxon>Chelicerata</taxon>
        <taxon>Arachnida</taxon>
        <taxon>Acari</taxon>
        <taxon>Parasitiformes</taxon>
        <taxon>Ixodida</taxon>
        <taxon>Ixodoidea</taxon>
        <taxon>Ixodidae</taxon>
        <taxon>Hyalomminae</taxon>
        <taxon>Hyalomma</taxon>
    </lineage>
</organism>
<protein>
    <submittedName>
        <fullName evidence="1">Uncharacterized protein</fullName>
    </submittedName>
</protein>
<dbReference type="EMBL" id="CM023487">
    <property type="protein sequence ID" value="KAH6925870.1"/>
    <property type="molecule type" value="Genomic_DNA"/>
</dbReference>
<proteinExistence type="predicted"/>
<accession>A0ACB7RTN6</accession>
<comment type="caution">
    <text evidence="1">The sequence shown here is derived from an EMBL/GenBank/DDBJ whole genome shotgun (WGS) entry which is preliminary data.</text>
</comment>
<sequence length="85" mass="9497">METIPAFKTTDGDVDSGYRSHFCVSCQLPSCNMPMDMGSCTEASTYYYYDKFARTCKPFAYGGFGGNYNRFPSFGDCMEKCHTVG</sequence>
<keyword evidence="2" id="KW-1185">Reference proteome</keyword>